<evidence type="ECO:0000256" key="2">
    <source>
        <dbReference type="ARBA" id="ARBA00022723"/>
    </source>
</evidence>
<keyword evidence="2 6" id="KW-0479">Metal-binding</keyword>
<evidence type="ECO:0000256" key="6">
    <source>
        <dbReference type="PIRSR" id="PIRSR604808-2"/>
    </source>
</evidence>
<gene>
    <name evidence="9" type="ORF">SAMN05661077_2092</name>
</gene>
<dbReference type="PROSITE" id="PS51435">
    <property type="entry name" value="AP_NUCLEASE_F1_4"/>
    <property type="match status" value="1"/>
</dbReference>
<feature type="binding site" evidence="6">
    <location>
        <position position="151"/>
    </location>
    <ligand>
        <name>Mg(2+)</name>
        <dbReference type="ChEBI" id="CHEBI:18420"/>
        <label>1</label>
    </ligand>
</feature>
<evidence type="ECO:0000256" key="5">
    <source>
        <dbReference type="PIRSR" id="PIRSR604808-1"/>
    </source>
</evidence>
<accession>A0A0P9EF91</accession>
<feature type="site" description="Important for catalytic activity" evidence="7">
    <location>
        <position position="220"/>
    </location>
</feature>
<dbReference type="Gene3D" id="3.60.10.10">
    <property type="entry name" value="Endonuclease/exonuclease/phosphatase"/>
    <property type="match status" value="1"/>
</dbReference>
<feature type="binding site" evidence="6">
    <location>
        <position position="34"/>
    </location>
    <ligand>
        <name>Mg(2+)</name>
        <dbReference type="ChEBI" id="CHEBI:18420"/>
        <label>1</label>
    </ligand>
</feature>
<evidence type="ECO:0000313" key="10">
    <source>
        <dbReference type="Proteomes" id="UP000183104"/>
    </source>
</evidence>
<keyword evidence="10" id="KW-1185">Reference proteome</keyword>
<feature type="domain" description="Endonuclease/exonuclease/phosphatase" evidence="8">
    <location>
        <begin position="4"/>
        <end position="250"/>
    </location>
</feature>
<dbReference type="GO" id="GO:0004519">
    <property type="term" value="F:endonuclease activity"/>
    <property type="evidence" value="ECO:0007669"/>
    <property type="project" value="InterPro"/>
</dbReference>
<feature type="site" description="Interaction with DNA substrate" evidence="7">
    <location>
        <position position="250"/>
    </location>
</feature>
<evidence type="ECO:0000256" key="4">
    <source>
        <dbReference type="ARBA" id="ARBA00022842"/>
    </source>
</evidence>
<feature type="binding site" evidence="6">
    <location>
        <position position="7"/>
    </location>
    <ligand>
        <name>Mg(2+)</name>
        <dbReference type="ChEBI" id="CHEBI:18420"/>
        <label>1</label>
    </ligand>
</feature>
<proteinExistence type="inferred from homology"/>
<dbReference type="CDD" id="cd09086">
    <property type="entry name" value="ExoIII-like_AP-endo"/>
    <property type="match status" value="1"/>
</dbReference>
<keyword evidence="3" id="KW-0378">Hydrolase</keyword>
<evidence type="ECO:0000256" key="1">
    <source>
        <dbReference type="ARBA" id="ARBA00007092"/>
    </source>
</evidence>
<comment type="cofactor">
    <cofactor evidence="6">
        <name>Mg(2+)</name>
        <dbReference type="ChEBI" id="CHEBI:18420"/>
    </cofactor>
    <cofactor evidence="6">
        <name>Mn(2+)</name>
        <dbReference type="ChEBI" id="CHEBI:29035"/>
    </cofactor>
    <text evidence="6">Probably binds two magnesium or manganese ions per subunit.</text>
</comment>
<evidence type="ECO:0000313" key="9">
    <source>
        <dbReference type="EMBL" id="SCY42141.1"/>
    </source>
</evidence>
<comment type="similarity">
    <text evidence="1">Belongs to the DNA repair enzymes AP/ExoA family.</text>
</comment>
<dbReference type="NCBIfam" id="TIGR00633">
    <property type="entry name" value="xth"/>
    <property type="match status" value="1"/>
</dbReference>
<dbReference type="STRING" id="381306.AN478_03435"/>
<evidence type="ECO:0000256" key="7">
    <source>
        <dbReference type="PIRSR" id="PIRSR604808-3"/>
    </source>
</evidence>
<keyword evidence="4 6" id="KW-0460">Magnesium</keyword>
<dbReference type="Proteomes" id="UP000183104">
    <property type="component" value="Unassembled WGS sequence"/>
</dbReference>
<feature type="binding site" evidence="6">
    <location>
        <position position="149"/>
    </location>
    <ligand>
        <name>Mg(2+)</name>
        <dbReference type="ChEBI" id="CHEBI:18420"/>
        <label>1</label>
    </ligand>
</feature>
<sequence>MKIATWNVNSIRTRKEHVRAFLEEHRPDVLGLQEIKVTDDQFPAAFFAEAGYRSTVYGQKTYNGVAFLAREGFHEAADVARGFPDEGEDAHSRLIAARFGPVVVVNIYLPNGSEVGSEKYAYKLDWMQRLREWLDATYGAEEPVVLVGDFNVAPEDRDVHDPEAWRGRVLFSEPEKEALEAIRAWGFTDCFRLHHEDAGRFSWWDYRMNQFRRDMGLRIDHVWASRPAAEACSVCDIIVEPRRWERPSDHAPVVAEIDL</sequence>
<feature type="site" description="Transition state stabilizer" evidence="7">
    <location>
        <position position="151"/>
    </location>
</feature>
<dbReference type="PROSITE" id="PS00726">
    <property type="entry name" value="AP_NUCLEASE_F1_1"/>
    <property type="match status" value="1"/>
</dbReference>
<dbReference type="GO" id="GO:0046872">
    <property type="term" value="F:metal ion binding"/>
    <property type="evidence" value="ECO:0007669"/>
    <property type="project" value="UniProtKB-KW"/>
</dbReference>
<dbReference type="EMBL" id="FMUN01000005">
    <property type="protein sequence ID" value="SCY42141.1"/>
    <property type="molecule type" value="Genomic_DNA"/>
</dbReference>
<dbReference type="GO" id="GO:0003677">
    <property type="term" value="F:DNA binding"/>
    <property type="evidence" value="ECO:0007669"/>
    <property type="project" value="InterPro"/>
</dbReference>
<evidence type="ECO:0000259" key="8">
    <source>
        <dbReference type="Pfam" id="PF03372"/>
    </source>
</evidence>
<dbReference type="OrthoDB" id="9803914at2"/>
<dbReference type="GO" id="GO:0008311">
    <property type="term" value="F:double-stranded DNA 3'-5' DNA exonuclease activity"/>
    <property type="evidence" value="ECO:0007669"/>
    <property type="project" value="InterPro"/>
</dbReference>
<dbReference type="SUPFAM" id="SSF56219">
    <property type="entry name" value="DNase I-like"/>
    <property type="match status" value="1"/>
</dbReference>
<dbReference type="InterPro" id="IPR004808">
    <property type="entry name" value="AP_endonuc_1"/>
</dbReference>
<dbReference type="PANTHER" id="PTHR43250:SF2">
    <property type="entry name" value="EXODEOXYRIBONUCLEASE III"/>
    <property type="match status" value="1"/>
</dbReference>
<dbReference type="PATRIC" id="fig|381306.5.peg.1171"/>
<dbReference type="AlphaFoldDB" id="A0A0P9EF91"/>
<organism evidence="9 10">
    <name type="scientific">Thiohalorhabdus denitrificans</name>
    <dbReference type="NCBI Taxonomy" id="381306"/>
    <lineage>
        <taxon>Bacteria</taxon>
        <taxon>Pseudomonadati</taxon>
        <taxon>Pseudomonadota</taxon>
        <taxon>Gammaproteobacteria</taxon>
        <taxon>Thiohalorhabdales</taxon>
        <taxon>Thiohalorhabdaceae</taxon>
        <taxon>Thiohalorhabdus</taxon>
    </lineage>
</organism>
<feature type="binding site" evidence="6">
    <location>
        <position position="250"/>
    </location>
    <ligand>
        <name>Mg(2+)</name>
        <dbReference type="ChEBI" id="CHEBI:18420"/>
        <label>1</label>
    </ligand>
</feature>
<dbReference type="PANTHER" id="PTHR43250">
    <property type="entry name" value="EXODEOXYRIBONUCLEASE III"/>
    <property type="match status" value="1"/>
</dbReference>
<dbReference type="RefSeq" id="WP_054965233.1">
    <property type="nucleotide sequence ID" value="NZ_FMUN01000005.1"/>
</dbReference>
<feature type="active site" evidence="5">
    <location>
        <position position="108"/>
    </location>
</feature>
<evidence type="ECO:0000256" key="3">
    <source>
        <dbReference type="ARBA" id="ARBA00022801"/>
    </source>
</evidence>
<protein>
    <submittedName>
        <fullName evidence="9">Exodeoxyribonuclease III</fullName>
    </submittedName>
</protein>
<dbReference type="InterPro" id="IPR037493">
    <property type="entry name" value="ExoIII-like"/>
</dbReference>
<dbReference type="Pfam" id="PF03372">
    <property type="entry name" value="Exo_endo_phos"/>
    <property type="match status" value="1"/>
</dbReference>
<reference evidence="10" key="1">
    <citation type="submission" date="2016-10" db="EMBL/GenBank/DDBJ databases">
        <authorList>
            <person name="Varghese N."/>
        </authorList>
    </citation>
    <scope>NUCLEOTIDE SEQUENCE [LARGE SCALE GENOMIC DNA]</scope>
    <source>
        <strain evidence="10">HL 19</strain>
    </source>
</reference>
<dbReference type="InterPro" id="IPR020847">
    <property type="entry name" value="AP_endonuclease_F1_BS"/>
</dbReference>
<feature type="active site" description="Proton donor/acceptor" evidence="5">
    <location>
        <position position="149"/>
    </location>
</feature>
<keyword evidence="6" id="KW-0464">Manganese</keyword>
<name>A0A0P9EF91_9GAMM</name>
<dbReference type="InterPro" id="IPR036691">
    <property type="entry name" value="Endo/exonu/phosph_ase_sf"/>
</dbReference>
<dbReference type="GO" id="GO:0006281">
    <property type="term" value="P:DNA repair"/>
    <property type="evidence" value="ECO:0007669"/>
    <property type="project" value="InterPro"/>
</dbReference>
<dbReference type="NCBIfam" id="TIGR00195">
    <property type="entry name" value="exoDNase_III"/>
    <property type="match status" value="1"/>
</dbReference>
<dbReference type="InterPro" id="IPR005135">
    <property type="entry name" value="Endo/exonuclease/phosphatase"/>
</dbReference>
<feature type="active site" description="Proton acceptor" evidence="5">
    <location>
        <position position="250"/>
    </location>
</feature>
<feature type="binding site" evidence="6">
    <location>
        <position position="249"/>
    </location>
    <ligand>
        <name>Mg(2+)</name>
        <dbReference type="ChEBI" id="CHEBI:18420"/>
        <label>1</label>
    </ligand>
</feature>